<reference evidence="4" key="2">
    <citation type="journal article" date="2008" name="BMC Genomics">
        <title>The genome of Aeromonas salmonicida subsp. salmonicida A449: insights into the evolution of a fish pathogen.</title>
        <authorList>
            <person name="Reith M.E."/>
            <person name="Singh R.K."/>
            <person name="Curtis B."/>
            <person name="Boyd J.M."/>
            <person name="Bouevitch A."/>
            <person name="Kimball J."/>
            <person name="Munholland J."/>
            <person name="Murphy C."/>
            <person name="Sarty D."/>
            <person name="Williams J."/>
            <person name="Nash J.H."/>
            <person name="Johnson S.C."/>
            <person name="Brown L.L."/>
        </authorList>
    </citation>
    <scope>NUCLEOTIDE SEQUENCE [LARGE SCALE GENOMIC DNA]</scope>
    <source>
        <strain evidence="4">A449</strain>
    </source>
</reference>
<evidence type="ECO:0000313" key="2">
    <source>
        <dbReference type="EMBL" id="ABD57362.1"/>
    </source>
</evidence>
<accession>A2T1D4</accession>
<dbReference type="HOGENOM" id="CLU_1801955_0_0_6"/>
<organism evidence="2">
    <name type="scientific">Aeromonas salmonicida (strain A449)</name>
    <dbReference type="NCBI Taxonomy" id="382245"/>
    <lineage>
        <taxon>Bacteria</taxon>
        <taxon>Pseudomonadati</taxon>
        <taxon>Pseudomonadota</taxon>
        <taxon>Gammaproteobacteria</taxon>
        <taxon>Aeromonadales</taxon>
        <taxon>Aeromonadaceae</taxon>
        <taxon>Aeromonas</taxon>
    </lineage>
</organism>
<keyword evidence="1" id="KW-0472">Membrane</keyword>
<name>A2T1D4_AERS4</name>
<dbReference type="EMBL" id="DQ396487">
    <property type="protein sequence ID" value="ABD57362.1"/>
    <property type="molecule type" value="Genomic_DNA"/>
</dbReference>
<sequence length="174" mass="18654">MSRCSCRHRLLGSGPAAMGGGGGGSISIEAMMFIPVLLALLSFGSEALQLLRLEQRLHNVAYNVTQIVTQQGTGQNAAAVSQLAFYQRFVQGQLSALQEGQAALTIEQYNSANGELVPLLQGTGCAGQGSWPPLRVGTLMRVTLCYRLGQGEGGMFSRFWAGRTLVTHFIQEIH</sequence>
<evidence type="ECO:0000256" key="1">
    <source>
        <dbReference type="SAM" id="Phobius"/>
    </source>
</evidence>
<dbReference type="KEGG" id="asa:ASA_2904"/>
<dbReference type="AlphaFoldDB" id="A2T1D4"/>
<dbReference type="PATRIC" id="fig|382245.13.peg.2885"/>
<evidence type="ECO:0000313" key="4">
    <source>
        <dbReference type="Proteomes" id="UP000000225"/>
    </source>
</evidence>
<gene>
    <name evidence="2" type="primary">flpK</name>
    <name evidence="3" type="ordered locus">ASA_2904</name>
</gene>
<keyword evidence="1" id="KW-0812">Transmembrane</keyword>
<dbReference type="EMBL" id="CP000644">
    <property type="protein sequence ID" value="ABO90915.1"/>
    <property type="molecule type" value="Genomic_DNA"/>
</dbReference>
<dbReference type="eggNOG" id="ENOG5034AY0">
    <property type="taxonomic scope" value="Bacteria"/>
</dbReference>
<evidence type="ECO:0000313" key="3">
    <source>
        <dbReference type="EMBL" id="ABO90915.1"/>
    </source>
</evidence>
<feature type="transmembrane region" description="Helical" evidence="1">
    <location>
        <begin position="30"/>
        <end position="48"/>
    </location>
</feature>
<protein>
    <submittedName>
        <fullName evidence="2 3">FlpK</fullName>
    </submittedName>
</protein>
<dbReference type="RefSeq" id="WP_011898935.1">
    <property type="nucleotide sequence ID" value="NC_009348.1"/>
</dbReference>
<dbReference type="Proteomes" id="UP000000225">
    <property type="component" value="Chromosome"/>
</dbReference>
<proteinExistence type="predicted"/>
<keyword evidence="1" id="KW-1133">Transmembrane helix</keyword>
<reference evidence="2" key="3">
    <citation type="journal article" date="2008" name="Infect. Immun.">
        <title>Contribution of type IV pili to the virulence of Aeromonas salmonicida subsp. salmonicida in Atlantic salmon (Salmo salar L.).</title>
        <authorList>
            <person name="Boyd J.M."/>
            <person name="Dacanay A."/>
            <person name="Knickle L.C."/>
            <person name="Touhami A."/>
            <person name="Brown L.L."/>
            <person name="Jericho M.H."/>
            <person name="Johnson S.C."/>
            <person name="Reith M."/>
        </authorList>
    </citation>
    <scope>NUCLEOTIDE SEQUENCE</scope>
    <source>
        <strain evidence="2">A449</strain>
    </source>
</reference>
<reference evidence="3" key="1">
    <citation type="submission" date="2007-03" db="EMBL/GenBank/DDBJ databases">
        <title>The genome sequence of Aeromonas salmonicida subsp. salmonicida A449.</title>
        <authorList>
            <person name="Reith M.E."/>
            <person name="Singh R.K."/>
            <person name="Curtis B."/>
            <person name="Boyd J."/>
            <person name="Bouevitch A."/>
            <person name="Kimball J."/>
            <person name="Munholland J."/>
            <person name="Murphy C."/>
            <person name="Sarty D."/>
            <person name="Williams J."/>
            <person name="Nash J."/>
            <person name="Johnson S."/>
            <person name="Brown L."/>
        </authorList>
    </citation>
    <scope>NUCLEOTIDE SEQUENCE</scope>
    <source>
        <strain evidence="3">A449</strain>
    </source>
</reference>